<feature type="domain" description="ABC3 transporter permease C-terminal" evidence="7">
    <location>
        <begin position="265"/>
        <end position="381"/>
    </location>
</feature>
<dbReference type="EMBL" id="JACEZS010000031">
    <property type="protein sequence ID" value="MBA5608435.1"/>
    <property type="molecule type" value="Genomic_DNA"/>
</dbReference>
<keyword evidence="10" id="KW-1185">Reference proteome</keyword>
<organism evidence="9 10">
    <name type="scientific">Rugamonas fusca</name>
    <dbReference type="NCBI Taxonomy" id="2758568"/>
    <lineage>
        <taxon>Bacteria</taxon>
        <taxon>Pseudomonadati</taxon>
        <taxon>Pseudomonadota</taxon>
        <taxon>Betaproteobacteria</taxon>
        <taxon>Burkholderiales</taxon>
        <taxon>Oxalobacteraceae</taxon>
        <taxon>Telluria group</taxon>
        <taxon>Rugamonas</taxon>
    </lineage>
</organism>
<gene>
    <name evidence="9" type="ORF">H3H36_24100</name>
</gene>
<evidence type="ECO:0000313" key="10">
    <source>
        <dbReference type="Proteomes" id="UP000566711"/>
    </source>
</evidence>
<keyword evidence="2" id="KW-1003">Cell membrane</keyword>
<comment type="caution">
    <text evidence="9">The sequence shown here is derived from an EMBL/GenBank/DDBJ whole genome shotgun (WGS) entry which is preliminary data.</text>
</comment>
<evidence type="ECO:0000259" key="7">
    <source>
        <dbReference type="Pfam" id="PF02687"/>
    </source>
</evidence>
<dbReference type="Pfam" id="PF02687">
    <property type="entry name" value="FtsX"/>
    <property type="match status" value="1"/>
</dbReference>
<reference evidence="9 10" key="1">
    <citation type="submission" date="2020-07" db="EMBL/GenBank/DDBJ databases">
        <title>Novel species isolated from subtropical streams in China.</title>
        <authorList>
            <person name="Lu H."/>
        </authorList>
    </citation>
    <scope>NUCLEOTIDE SEQUENCE [LARGE SCALE GENOMIC DNA]</scope>
    <source>
        <strain evidence="9 10">FT3S</strain>
    </source>
</reference>
<dbReference type="AlphaFoldDB" id="A0A7W2I9C9"/>
<feature type="domain" description="MacB-like periplasmic core" evidence="8">
    <location>
        <begin position="22"/>
        <end position="230"/>
    </location>
</feature>
<evidence type="ECO:0000256" key="3">
    <source>
        <dbReference type="ARBA" id="ARBA00022692"/>
    </source>
</evidence>
<evidence type="ECO:0000256" key="5">
    <source>
        <dbReference type="ARBA" id="ARBA00023136"/>
    </source>
</evidence>
<dbReference type="PANTHER" id="PTHR43738:SF3">
    <property type="entry name" value="ABC TRANSPORTER PERMEASE"/>
    <property type="match status" value="1"/>
</dbReference>
<comment type="subcellular location">
    <subcellularLocation>
        <location evidence="1">Cell membrane</location>
        <topology evidence="1">Multi-pass membrane protein</topology>
    </subcellularLocation>
</comment>
<evidence type="ECO:0000256" key="1">
    <source>
        <dbReference type="ARBA" id="ARBA00004651"/>
    </source>
</evidence>
<keyword evidence="3 6" id="KW-0812">Transmembrane</keyword>
<keyword evidence="5 6" id="KW-0472">Membrane</keyword>
<evidence type="ECO:0000256" key="6">
    <source>
        <dbReference type="SAM" id="Phobius"/>
    </source>
</evidence>
<protein>
    <submittedName>
        <fullName evidence="9">ABC transporter permease</fullName>
    </submittedName>
</protein>
<dbReference type="InterPro" id="IPR051125">
    <property type="entry name" value="ABC-4/HrtB_transporter"/>
</dbReference>
<accession>A0A7W2I9C9</accession>
<evidence type="ECO:0000256" key="2">
    <source>
        <dbReference type="ARBA" id="ARBA00022475"/>
    </source>
</evidence>
<feature type="transmembrane region" description="Helical" evidence="6">
    <location>
        <begin position="20"/>
        <end position="39"/>
    </location>
</feature>
<dbReference type="Pfam" id="PF12704">
    <property type="entry name" value="MacB_PCD"/>
    <property type="match status" value="1"/>
</dbReference>
<name>A0A7W2I9C9_9BURK</name>
<proteinExistence type="predicted"/>
<dbReference type="Proteomes" id="UP000566711">
    <property type="component" value="Unassembled WGS sequence"/>
</dbReference>
<keyword evidence="4 6" id="KW-1133">Transmembrane helix</keyword>
<feature type="transmembrane region" description="Helical" evidence="6">
    <location>
        <begin position="305"/>
        <end position="334"/>
    </location>
</feature>
<evidence type="ECO:0000256" key="4">
    <source>
        <dbReference type="ARBA" id="ARBA00022989"/>
    </source>
</evidence>
<dbReference type="InterPro" id="IPR025857">
    <property type="entry name" value="MacB_PCD"/>
</dbReference>
<dbReference type="RefSeq" id="WP_182220594.1">
    <property type="nucleotide sequence ID" value="NZ_JACEZS010000031.1"/>
</dbReference>
<dbReference type="GO" id="GO:0005886">
    <property type="term" value="C:plasma membrane"/>
    <property type="evidence" value="ECO:0007669"/>
    <property type="project" value="UniProtKB-SubCell"/>
</dbReference>
<evidence type="ECO:0000313" key="9">
    <source>
        <dbReference type="EMBL" id="MBA5608435.1"/>
    </source>
</evidence>
<dbReference type="InterPro" id="IPR003838">
    <property type="entry name" value="ABC3_permease_C"/>
</dbReference>
<evidence type="ECO:0000259" key="8">
    <source>
        <dbReference type="Pfam" id="PF12704"/>
    </source>
</evidence>
<dbReference type="PANTHER" id="PTHR43738">
    <property type="entry name" value="ABC TRANSPORTER, MEMBRANE PROTEIN"/>
    <property type="match status" value="1"/>
</dbReference>
<feature type="transmembrane region" description="Helical" evidence="6">
    <location>
        <begin position="354"/>
        <end position="374"/>
    </location>
</feature>
<feature type="transmembrane region" description="Helical" evidence="6">
    <location>
        <begin position="265"/>
        <end position="284"/>
    </location>
</feature>
<sequence length="389" mass="42099">MVAPLYTLRLIAKNALRHKLRTTLTVLGLVVATLSFGLLQTVIDAWYAGAEGAANTTLVTRNKTSLVFPLPLSYQARIRGVEGVKAVGYANWFGGIYQDPKNFFAQFAVSGQSYLDIYPDYLLPADQRAAFLRDRKGAIVGRKLADQYGFKVGDIIPIKGTIYPGQWEFVVRGIYDGRQSNTNTSTMFFHWDYVNETMKKITPRRANQIGVYVVQIGQPENAAAISAAIDSQFRNSLAETLTETEKAFQLGFVSMSEAIVVGIRVVSYVVILIIMAVMANTMAMSARERLGEYATLKALGFGPGFLALMIFGESLLLALCGAGLGIVLLFPVAAGFAAKMGTMFPVFDVSAQTVLQQVLAALAIGVVAGIAPTLRASRVNIVEGLRSIG</sequence>